<dbReference type="PROSITE" id="PS50977">
    <property type="entry name" value="HTH_TETR_2"/>
    <property type="match status" value="1"/>
</dbReference>
<dbReference type="AlphaFoldDB" id="A0AAU7JGA8"/>
<dbReference type="InterPro" id="IPR011075">
    <property type="entry name" value="TetR_C"/>
</dbReference>
<feature type="DNA-binding region" description="H-T-H motif" evidence="4">
    <location>
        <begin position="48"/>
        <end position="67"/>
    </location>
</feature>
<dbReference type="GO" id="GO:0000976">
    <property type="term" value="F:transcription cis-regulatory region binding"/>
    <property type="evidence" value="ECO:0007669"/>
    <property type="project" value="TreeGrafter"/>
</dbReference>
<feature type="region of interest" description="Disordered" evidence="5">
    <location>
        <begin position="1"/>
        <end position="23"/>
    </location>
</feature>
<accession>A0AAU7JGA8</accession>
<keyword evidence="2 4" id="KW-0238">DNA-binding</keyword>
<evidence type="ECO:0000313" key="7">
    <source>
        <dbReference type="EMBL" id="XBO39406.1"/>
    </source>
</evidence>
<evidence type="ECO:0000256" key="1">
    <source>
        <dbReference type="ARBA" id="ARBA00023015"/>
    </source>
</evidence>
<dbReference type="PANTHER" id="PTHR30055">
    <property type="entry name" value="HTH-TYPE TRANSCRIPTIONAL REGULATOR RUTR"/>
    <property type="match status" value="1"/>
</dbReference>
<evidence type="ECO:0000259" key="6">
    <source>
        <dbReference type="PROSITE" id="PS50977"/>
    </source>
</evidence>
<name>A0AAU7JGA8_9HYPH</name>
<evidence type="ECO:0000256" key="3">
    <source>
        <dbReference type="ARBA" id="ARBA00023163"/>
    </source>
</evidence>
<keyword evidence="1" id="KW-0805">Transcription regulation</keyword>
<dbReference type="InterPro" id="IPR036271">
    <property type="entry name" value="Tet_transcr_reg_TetR-rel_C_sf"/>
</dbReference>
<dbReference type="SUPFAM" id="SSF46689">
    <property type="entry name" value="Homeodomain-like"/>
    <property type="match status" value="1"/>
</dbReference>
<evidence type="ECO:0000256" key="5">
    <source>
        <dbReference type="SAM" id="MobiDB-lite"/>
    </source>
</evidence>
<dbReference type="InterPro" id="IPR009057">
    <property type="entry name" value="Homeodomain-like_sf"/>
</dbReference>
<evidence type="ECO:0000256" key="2">
    <source>
        <dbReference type="ARBA" id="ARBA00023125"/>
    </source>
</evidence>
<sequence length="220" mass="23652">MGRRPAVRSGAGKTARAAQPERSAADRREAILAAALDVFAESGFAPARLDDVAARAGVAKGTIYLYFASKQALFEALVQTSIGGPVAAIGEAMLASDLPTADLLRTLFSRVRTEILGTRRREVARLVLSEVGRFPELAAFYHREVVGRGMALIRAIARRGVERGELASDALERFPQLAAAPLVVALLWTSFFDVLEPLDVEGMFDAHVEILVRGLQGGRP</sequence>
<dbReference type="InterPro" id="IPR050109">
    <property type="entry name" value="HTH-type_TetR-like_transc_reg"/>
</dbReference>
<proteinExistence type="predicted"/>
<evidence type="ECO:0000256" key="4">
    <source>
        <dbReference type="PROSITE-ProRule" id="PRU00335"/>
    </source>
</evidence>
<dbReference type="Pfam" id="PF00440">
    <property type="entry name" value="TetR_N"/>
    <property type="match status" value="1"/>
</dbReference>
<dbReference type="InterPro" id="IPR001647">
    <property type="entry name" value="HTH_TetR"/>
</dbReference>
<dbReference type="Pfam" id="PF16859">
    <property type="entry name" value="TetR_C_11"/>
    <property type="match status" value="1"/>
</dbReference>
<dbReference type="Gene3D" id="1.10.357.10">
    <property type="entry name" value="Tetracycline Repressor, domain 2"/>
    <property type="match status" value="1"/>
</dbReference>
<feature type="domain" description="HTH tetR-type" evidence="6">
    <location>
        <begin position="25"/>
        <end position="85"/>
    </location>
</feature>
<gene>
    <name evidence="7" type="ORF">ABEG18_01055</name>
</gene>
<dbReference type="FunFam" id="1.10.10.60:FF:000141">
    <property type="entry name" value="TetR family transcriptional regulator"/>
    <property type="match status" value="1"/>
</dbReference>
<dbReference type="PANTHER" id="PTHR30055:SF223">
    <property type="entry name" value="HTH-TYPE TRANSCRIPTIONAL REGULATOR UIDR"/>
    <property type="match status" value="1"/>
</dbReference>
<protein>
    <submittedName>
        <fullName evidence="7">TetR/AcrR family transcriptional regulator</fullName>
    </submittedName>
</protein>
<dbReference type="GO" id="GO:0003700">
    <property type="term" value="F:DNA-binding transcription factor activity"/>
    <property type="evidence" value="ECO:0007669"/>
    <property type="project" value="TreeGrafter"/>
</dbReference>
<dbReference type="SUPFAM" id="SSF48498">
    <property type="entry name" value="Tetracyclin repressor-like, C-terminal domain"/>
    <property type="match status" value="1"/>
</dbReference>
<dbReference type="PRINTS" id="PR00455">
    <property type="entry name" value="HTHTETR"/>
</dbReference>
<organism evidence="7">
    <name type="scientific">Alsobacter sp. KACC 23698</name>
    <dbReference type="NCBI Taxonomy" id="3149229"/>
    <lineage>
        <taxon>Bacteria</taxon>
        <taxon>Pseudomonadati</taxon>
        <taxon>Pseudomonadota</taxon>
        <taxon>Alphaproteobacteria</taxon>
        <taxon>Hyphomicrobiales</taxon>
        <taxon>Alsobacteraceae</taxon>
        <taxon>Alsobacter</taxon>
    </lineage>
</organism>
<keyword evidence="3" id="KW-0804">Transcription</keyword>
<reference evidence="7" key="1">
    <citation type="submission" date="2024-05" db="EMBL/GenBank/DDBJ databases">
        <authorList>
            <person name="Kim S."/>
            <person name="Heo J."/>
            <person name="Choi H."/>
            <person name="Choi Y."/>
            <person name="Kwon S.-W."/>
            <person name="Kim Y."/>
        </authorList>
    </citation>
    <scope>NUCLEOTIDE SEQUENCE</scope>
    <source>
        <strain evidence="7">KACC 23698</strain>
    </source>
</reference>
<dbReference type="EMBL" id="CP157484">
    <property type="protein sequence ID" value="XBO39406.1"/>
    <property type="molecule type" value="Genomic_DNA"/>
</dbReference>
<dbReference type="RefSeq" id="WP_406856249.1">
    <property type="nucleotide sequence ID" value="NZ_CP157484.1"/>
</dbReference>